<evidence type="ECO:0000313" key="2">
    <source>
        <dbReference type="EMBL" id="WHQ71975.1"/>
    </source>
</evidence>
<keyword evidence="1" id="KW-1133">Transmembrane helix</keyword>
<dbReference type="Proteomes" id="UP001223720">
    <property type="component" value="Chromosome"/>
</dbReference>
<keyword evidence="1" id="KW-0472">Membrane</keyword>
<sequence length="55" mass="5788">MSTADLVILYSACLLIVAVAIVATFYLIEARQPPLKGRLDALIQAAAAKKKGPCS</sequence>
<dbReference type="RefSeq" id="WP_283536101.1">
    <property type="nucleotide sequence ID" value="NZ_CP073633.1"/>
</dbReference>
<organism evidence="2 3">
    <name type="scientific">Methylorubrum extorquens</name>
    <name type="common">Methylobacterium dichloromethanicum</name>
    <name type="synonym">Methylobacterium extorquens</name>
    <dbReference type="NCBI Taxonomy" id="408"/>
    <lineage>
        <taxon>Bacteria</taxon>
        <taxon>Pseudomonadati</taxon>
        <taxon>Pseudomonadota</taxon>
        <taxon>Alphaproteobacteria</taxon>
        <taxon>Hyphomicrobiales</taxon>
        <taxon>Methylobacteriaceae</taxon>
        <taxon>Methylorubrum</taxon>
    </lineage>
</organism>
<gene>
    <name evidence="2" type="ORF">KEC54_10715</name>
</gene>
<dbReference type="AlphaFoldDB" id="A0AAX3WMR3"/>
<accession>A0AAX3WMR3</accession>
<dbReference type="EMBL" id="CP073633">
    <property type="protein sequence ID" value="WHQ71975.1"/>
    <property type="molecule type" value="Genomic_DNA"/>
</dbReference>
<keyword evidence="1" id="KW-0812">Transmembrane</keyword>
<feature type="transmembrane region" description="Helical" evidence="1">
    <location>
        <begin position="6"/>
        <end position="28"/>
    </location>
</feature>
<evidence type="ECO:0000313" key="3">
    <source>
        <dbReference type="Proteomes" id="UP001223720"/>
    </source>
</evidence>
<evidence type="ECO:0000256" key="1">
    <source>
        <dbReference type="SAM" id="Phobius"/>
    </source>
</evidence>
<name>A0AAX3WMR3_METEX</name>
<protein>
    <submittedName>
        <fullName evidence="2">Uncharacterized protein</fullName>
    </submittedName>
</protein>
<reference evidence="2" key="1">
    <citation type="journal article" date="2022" name="Biotechnol. Bioprocess Eng.">
        <title>Pan-genome Analysis Reveals Comparative Genomic Features of Central Metabolic Pathways in Methylorubrum extorquens.</title>
        <authorList>
            <person name="Lee G.M."/>
            <person name="Scott-Nevros Z.K."/>
            <person name="Lee S.-M."/>
            <person name="Kim D."/>
        </authorList>
    </citation>
    <scope>NUCLEOTIDE SEQUENCE</scope>
    <source>
        <strain evidence="2">ATCC 55366</strain>
    </source>
</reference>
<proteinExistence type="predicted"/>